<evidence type="ECO:0000313" key="2">
    <source>
        <dbReference type="EMBL" id="KRM61739.1"/>
    </source>
</evidence>
<dbReference type="PATRIC" id="fig|1423813.3.peg.1329"/>
<keyword evidence="3" id="KW-1185">Reference proteome</keyword>
<organism evidence="2 3">
    <name type="scientific">Paucilactobacillus vaccinostercus DSM 20634</name>
    <dbReference type="NCBI Taxonomy" id="1423813"/>
    <lineage>
        <taxon>Bacteria</taxon>
        <taxon>Bacillati</taxon>
        <taxon>Bacillota</taxon>
        <taxon>Bacilli</taxon>
        <taxon>Lactobacillales</taxon>
        <taxon>Lactobacillaceae</taxon>
        <taxon>Paucilactobacillus</taxon>
    </lineage>
</organism>
<keyword evidence="1" id="KW-0472">Membrane</keyword>
<dbReference type="STRING" id="1423813.FC26_GL001304"/>
<dbReference type="AlphaFoldDB" id="A0A0R2ABZ4"/>
<gene>
    <name evidence="2" type="ORF">FC26_GL001304</name>
</gene>
<dbReference type="Proteomes" id="UP000051733">
    <property type="component" value="Unassembled WGS sequence"/>
</dbReference>
<evidence type="ECO:0000256" key="1">
    <source>
        <dbReference type="SAM" id="Phobius"/>
    </source>
</evidence>
<dbReference type="EMBL" id="AYYY01000021">
    <property type="protein sequence ID" value="KRM61739.1"/>
    <property type="molecule type" value="Genomic_DNA"/>
</dbReference>
<sequence>MKRHWGWLILGSIGIMVIIGTTFFITTRGPLEHVHLKYSGYSGVGKVTVSDRSVSAVRKQLVKKVATQRHEQTKVRQTVGLSASWQEIYLYSRLSSTFDQEELNAKNILMKYPIEIRPATGLKNGDKIKLRLALTAADARKYHLSNPTITRTVHGLKKPKQTVTAANLKQQLKVSFTGFEGHGVVMVSSKRYGNKMRFTLPQNGHLKNGQTIKLRLEDDYRLNQMTHGIAFKGTNTYRVHGLQAQGTIANLKGVQSFCDSYAEYDRQFNEATWVKKQRLAIYLMPFTLDQEDDLFIDGGTNERAETIYVTQPKKALLASSSALTVLGLYRVTEPNGKTSLRAFARKEMVLEKGGVIQMRLSKGKFSEEVYDFSDYSQDQVQNALAKYGQQIN</sequence>
<keyword evidence="1" id="KW-1133">Transmembrane helix</keyword>
<reference evidence="2 3" key="1">
    <citation type="journal article" date="2015" name="Genome Announc.">
        <title>Expanding the biotechnology potential of lactobacilli through comparative genomics of 213 strains and associated genera.</title>
        <authorList>
            <person name="Sun Z."/>
            <person name="Harris H.M."/>
            <person name="McCann A."/>
            <person name="Guo C."/>
            <person name="Argimon S."/>
            <person name="Zhang W."/>
            <person name="Yang X."/>
            <person name="Jeffery I.B."/>
            <person name="Cooney J.C."/>
            <person name="Kagawa T.F."/>
            <person name="Liu W."/>
            <person name="Song Y."/>
            <person name="Salvetti E."/>
            <person name="Wrobel A."/>
            <person name="Rasinkangas P."/>
            <person name="Parkhill J."/>
            <person name="Rea M.C."/>
            <person name="O'Sullivan O."/>
            <person name="Ritari J."/>
            <person name="Douillard F.P."/>
            <person name="Paul Ross R."/>
            <person name="Yang R."/>
            <person name="Briner A.E."/>
            <person name="Felis G.E."/>
            <person name="de Vos W.M."/>
            <person name="Barrangou R."/>
            <person name="Klaenhammer T.R."/>
            <person name="Caufield P.W."/>
            <person name="Cui Y."/>
            <person name="Zhang H."/>
            <person name="O'Toole P.W."/>
        </authorList>
    </citation>
    <scope>NUCLEOTIDE SEQUENCE [LARGE SCALE GENOMIC DNA]</scope>
    <source>
        <strain evidence="2 3">DSM 20634</strain>
    </source>
</reference>
<name>A0A0R2ABZ4_9LACO</name>
<protein>
    <submittedName>
        <fullName evidence="2">Uncharacterized protein</fullName>
    </submittedName>
</protein>
<comment type="caution">
    <text evidence="2">The sequence shown here is derived from an EMBL/GenBank/DDBJ whole genome shotgun (WGS) entry which is preliminary data.</text>
</comment>
<feature type="transmembrane region" description="Helical" evidence="1">
    <location>
        <begin position="7"/>
        <end position="25"/>
    </location>
</feature>
<evidence type="ECO:0000313" key="3">
    <source>
        <dbReference type="Proteomes" id="UP000051733"/>
    </source>
</evidence>
<accession>A0A0R2ABZ4</accession>
<proteinExistence type="predicted"/>
<keyword evidence="1" id="KW-0812">Transmembrane</keyword>